<feature type="non-terminal residue" evidence="1">
    <location>
        <position position="1"/>
    </location>
</feature>
<organism evidence="1 2">
    <name type="scientific">Ilex paraguariensis</name>
    <name type="common">yerba mate</name>
    <dbReference type="NCBI Taxonomy" id="185542"/>
    <lineage>
        <taxon>Eukaryota</taxon>
        <taxon>Viridiplantae</taxon>
        <taxon>Streptophyta</taxon>
        <taxon>Embryophyta</taxon>
        <taxon>Tracheophyta</taxon>
        <taxon>Spermatophyta</taxon>
        <taxon>Magnoliopsida</taxon>
        <taxon>eudicotyledons</taxon>
        <taxon>Gunneridae</taxon>
        <taxon>Pentapetalae</taxon>
        <taxon>asterids</taxon>
        <taxon>campanulids</taxon>
        <taxon>Aquifoliales</taxon>
        <taxon>Aquifoliaceae</taxon>
        <taxon>Ilex</taxon>
    </lineage>
</organism>
<evidence type="ECO:0000313" key="2">
    <source>
        <dbReference type="Proteomes" id="UP001642360"/>
    </source>
</evidence>
<proteinExistence type="predicted"/>
<keyword evidence="2" id="KW-1185">Reference proteome</keyword>
<dbReference type="Proteomes" id="UP001642360">
    <property type="component" value="Unassembled WGS sequence"/>
</dbReference>
<gene>
    <name evidence="1" type="ORF">ILEXP_LOCUS46513</name>
</gene>
<comment type="caution">
    <text evidence="1">The sequence shown here is derived from an EMBL/GenBank/DDBJ whole genome shotgun (WGS) entry which is preliminary data.</text>
</comment>
<name>A0ABC8U4H7_9AQUA</name>
<reference evidence="1 2" key="1">
    <citation type="submission" date="2024-02" db="EMBL/GenBank/DDBJ databases">
        <authorList>
            <person name="Vignale AGUSTIN F."/>
            <person name="Sosa J E."/>
            <person name="Modenutti C."/>
        </authorList>
    </citation>
    <scope>NUCLEOTIDE SEQUENCE [LARGE SCALE GENOMIC DNA]</scope>
</reference>
<evidence type="ECO:0000313" key="1">
    <source>
        <dbReference type="EMBL" id="CAK9176650.1"/>
    </source>
</evidence>
<sequence>LLEDRGLPPKLPLPSSKCVTSYLELLDFFATSSPIIESLKTPLSLRLLKRFLSVAKNGATQGCCDSRFLNDYALFLQNEPLAIYAFSKTAPAQLNYAIDIESNYQIGATQDFYAPLIS</sequence>
<accession>A0ABC8U4H7</accession>
<dbReference type="AlphaFoldDB" id="A0ABC8U4H7"/>
<dbReference type="EMBL" id="CAUOFW020006874">
    <property type="protein sequence ID" value="CAK9176650.1"/>
    <property type="molecule type" value="Genomic_DNA"/>
</dbReference>
<protein>
    <submittedName>
        <fullName evidence="1">Uncharacterized protein</fullName>
    </submittedName>
</protein>